<dbReference type="Pfam" id="PF23162">
    <property type="entry name" value="AEP_C962R"/>
    <property type="match status" value="1"/>
</dbReference>
<sequence length="282" mass="33096">MIITFIIIKNMNTHTQLQSIDNSQLKLYNFMKKYITIRKSGCSPIWTHSMTYEPYGSYNIPDDVYDEFIQLYSSAISDGFTLHITEKHKEFGPIVIDLDFIQAMICNNRCYTIETIEMIIETYNCVINKYLDVNESFMEAYVLEKEKPTLRSGRIHDGIHIIYPHICTTPSIQMDMRKDFIKLAQKNDIFKNIPLENSLDDVFDKCVIYNCGWMMYASTKNPYSPRYNVTRIYRTIGDDLVCEIPNDNNTSNKEYVLYYTNLLSCRRFNSINNLAVQKPLNQ</sequence>
<dbReference type="EMBL" id="MF405918">
    <property type="protein sequence ID" value="QKU34648.1"/>
    <property type="molecule type" value="Genomic_DNA"/>
</dbReference>
<keyword evidence="2" id="KW-0547">Nucleotide-binding</keyword>
<keyword evidence="2" id="KW-0378">Hydrolase</keyword>
<feature type="domain" description="C962R-like N-terminal AEP" evidence="1">
    <location>
        <begin position="47"/>
        <end position="233"/>
    </location>
</feature>
<organism evidence="2">
    <name type="scientific">Tupanvirus deep ocean</name>
    <dbReference type="NCBI Taxonomy" id="2126984"/>
    <lineage>
        <taxon>Viruses</taxon>
        <taxon>Varidnaviria</taxon>
        <taxon>Bamfordvirae</taxon>
        <taxon>Nucleocytoviricota</taxon>
        <taxon>Megaviricetes</taxon>
        <taxon>Imitervirales</taxon>
        <taxon>Mimiviridae</taxon>
        <taxon>Megamimivirinae</taxon>
        <taxon>Tupanvirus</taxon>
        <taxon>Tupanvirus altamarinense</taxon>
    </lineage>
</organism>
<dbReference type="GO" id="GO:0004386">
    <property type="term" value="F:helicase activity"/>
    <property type="evidence" value="ECO:0007669"/>
    <property type="project" value="UniProtKB-KW"/>
</dbReference>
<dbReference type="RefSeq" id="YP_010781286.1">
    <property type="nucleotide sequence ID" value="NC_075038.1"/>
</dbReference>
<protein>
    <submittedName>
        <fullName evidence="2">Helicase III/ VV D5-type ATPase N-terminus</fullName>
    </submittedName>
</protein>
<name>A0A6N1NSG9_9VIRU</name>
<reference evidence="2" key="2">
    <citation type="journal article" date="2018" name="Nat. Commun.">
        <title>Tailed giant Tupanvirus possesses the most complete translational apparatus of the known virosphere.</title>
        <authorList>
            <person name="Abrahao J."/>
            <person name="Silva L."/>
            <person name="Silva L.S."/>
            <person name="Khalil J.Y.B."/>
            <person name="Rodrigues R."/>
            <person name="Arantes T."/>
            <person name="Assis F."/>
            <person name="Boratto P."/>
            <person name="Andrade M."/>
            <person name="Kroon E.G."/>
            <person name="Ribeiro B."/>
            <person name="Bergier I."/>
            <person name="Seligmann H."/>
            <person name="Ghigo E."/>
            <person name="Colson P."/>
            <person name="Levasseur A."/>
            <person name="Kroemer G."/>
            <person name="Raoult D."/>
            <person name="La Scola B."/>
        </authorList>
    </citation>
    <scope>NUCLEOTIDE SEQUENCE [LARGE SCALE GENOMIC DNA]</scope>
    <source>
        <strain evidence="2">Deep ocean</strain>
    </source>
</reference>
<dbReference type="KEGG" id="vg:80517977"/>
<dbReference type="InterPro" id="IPR056443">
    <property type="entry name" value="AEP_C962R"/>
</dbReference>
<keyword evidence="2" id="KW-0347">Helicase</keyword>
<evidence type="ECO:0000259" key="1">
    <source>
        <dbReference type="Pfam" id="PF23162"/>
    </source>
</evidence>
<proteinExistence type="predicted"/>
<reference evidence="2" key="1">
    <citation type="submission" date="2017-06" db="EMBL/GenBank/DDBJ databases">
        <authorList>
            <person name="Assis F.L."/>
            <person name="Abrahao J.S."/>
            <person name="Silva L."/>
            <person name="Khalil J.B."/>
            <person name="Rodrigues R."/>
            <person name="Silva L.S."/>
            <person name="Boratto P."/>
            <person name="Andrade M."/>
            <person name="Kroon E.G."/>
            <person name="Ribeiro B."/>
            <person name="Bergier I."/>
            <person name="Seligmann H."/>
            <person name="Ghigo E."/>
            <person name="Colson P."/>
            <person name="Levasseur A."/>
            <person name="Raoult D."/>
            <person name="Scola B.L."/>
        </authorList>
    </citation>
    <scope>NUCLEOTIDE SEQUENCE</scope>
    <source>
        <strain evidence="2">Deep ocean</strain>
    </source>
</reference>
<dbReference type="GeneID" id="80517977"/>
<evidence type="ECO:0000313" key="2">
    <source>
        <dbReference type="EMBL" id="QKU34648.1"/>
    </source>
</evidence>
<accession>A0A6N1NSG9</accession>
<keyword evidence="2" id="KW-0067">ATP-binding</keyword>